<proteinExistence type="inferred from homology"/>
<dbReference type="PANTHER" id="PTHR34135:SF2">
    <property type="entry name" value="LYSOZYME"/>
    <property type="match status" value="1"/>
</dbReference>
<evidence type="ECO:0000256" key="3">
    <source>
        <dbReference type="ARBA" id="ARBA00023295"/>
    </source>
</evidence>
<keyword evidence="5" id="KW-1185">Reference proteome</keyword>
<comment type="similarity">
    <text evidence="1">Belongs to the glycosyl hydrolase 25 family.</text>
</comment>
<name>A0A1I7NCQ8_9BACT</name>
<dbReference type="GO" id="GO:0003796">
    <property type="term" value="F:lysozyme activity"/>
    <property type="evidence" value="ECO:0007669"/>
    <property type="project" value="InterPro"/>
</dbReference>
<dbReference type="GO" id="GO:0016052">
    <property type="term" value="P:carbohydrate catabolic process"/>
    <property type="evidence" value="ECO:0007669"/>
    <property type="project" value="TreeGrafter"/>
</dbReference>
<dbReference type="SUPFAM" id="SSF51445">
    <property type="entry name" value="(Trans)glycosidases"/>
    <property type="match status" value="1"/>
</dbReference>
<organism evidence="4 5">
    <name type="scientific">Thermoflavifilum thermophilum</name>
    <dbReference type="NCBI Taxonomy" id="1393122"/>
    <lineage>
        <taxon>Bacteria</taxon>
        <taxon>Pseudomonadati</taxon>
        <taxon>Bacteroidota</taxon>
        <taxon>Chitinophagia</taxon>
        <taxon>Chitinophagales</taxon>
        <taxon>Chitinophagaceae</taxon>
        <taxon>Thermoflavifilum</taxon>
    </lineage>
</organism>
<evidence type="ECO:0000256" key="1">
    <source>
        <dbReference type="ARBA" id="ARBA00010646"/>
    </source>
</evidence>
<protein>
    <submittedName>
        <fullName evidence="4">Lysozyme</fullName>
    </submittedName>
</protein>
<evidence type="ECO:0000313" key="5">
    <source>
        <dbReference type="Proteomes" id="UP000199537"/>
    </source>
</evidence>
<dbReference type="PANTHER" id="PTHR34135">
    <property type="entry name" value="LYSOZYME"/>
    <property type="match status" value="1"/>
</dbReference>
<dbReference type="InterPro" id="IPR002053">
    <property type="entry name" value="Glyco_hydro_25"/>
</dbReference>
<dbReference type="STRING" id="1393122.SAMN05660895_1312"/>
<gene>
    <name evidence="4" type="ORF">SAMN05660895_1312</name>
</gene>
<dbReference type="SMART" id="SM00641">
    <property type="entry name" value="Glyco_25"/>
    <property type="match status" value="1"/>
</dbReference>
<dbReference type="AlphaFoldDB" id="A0A1I7NCQ8"/>
<evidence type="ECO:0000256" key="2">
    <source>
        <dbReference type="ARBA" id="ARBA00022801"/>
    </source>
</evidence>
<evidence type="ECO:0000313" key="4">
    <source>
        <dbReference type="EMBL" id="SFV32336.1"/>
    </source>
</evidence>
<dbReference type="Pfam" id="PF01183">
    <property type="entry name" value="Glyco_hydro_25"/>
    <property type="match status" value="1"/>
</dbReference>
<dbReference type="InterPro" id="IPR017853">
    <property type="entry name" value="GH"/>
</dbReference>
<reference evidence="5" key="1">
    <citation type="submission" date="2016-10" db="EMBL/GenBank/DDBJ databases">
        <authorList>
            <person name="Varghese N."/>
            <person name="Submissions S."/>
        </authorList>
    </citation>
    <scope>NUCLEOTIDE SEQUENCE [LARGE SCALE GENOMIC DNA]</scope>
    <source>
        <strain evidence="5">DSM 14807</strain>
    </source>
</reference>
<accession>A0A1I7NCQ8</accession>
<dbReference type="Gene3D" id="3.20.20.80">
    <property type="entry name" value="Glycosidases"/>
    <property type="match status" value="1"/>
</dbReference>
<dbReference type="InterPro" id="IPR018077">
    <property type="entry name" value="Glyco_hydro_fam25_subgr"/>
</dbReference>
<dbReference type="GO" id="GO:0016998">
    <property type="term" value="P:cell wall macromolecule catabolic process"/>
    <property type="evidence" value="ECO:0007669"/>
    <property type="project" value="InterPro"/>
</dbReference>
<sequence length="243" mass="28286">MGILGLVLAGTGAWVWGLKYFAARPAFVEDRTHRVWLPVGYTVFGIDISQYQRSIDWEKLSQERIAGQPIRFVFIKATEGISRQDPLFAKHWTQAHAAGFICGAYHFFYATRNPLLQARNFEQTVNLMPGDLPPVLDAEVDNHQPDSVIRQTIRIYLNELTRYYGVKPIIYTNLHFYRKYIRGYLDEYPIWIAQHNLRSLPQDAADWLFWQISDEARIRGITGFTDLNVFRDDFDKLRALCLP</sequence>
<dbReference type="GO" id="GO:0009253">
    <property type="term" value="P:peptidoglycan catabolic process"/>
    <property type="evidence" value="ECO:0007669"/>
    <property type="project" value="InterPro"/>
</dbReference>
<dbReference type="EMBL" id="FPCJ01000001">
    <property type="protein sequence ID" value="SFV32336.1"/>
    <property type="molecule type" value="Genomic_DNA"/>
</dbReference>
<dbReference type="Proteomes" id="UP000199537">
    <property type="component" value="Unassembled WGS sequence"/>
</dbReference>
<keyword evidence="2" id="KW-0378">Hydrolase</keyword>
<keyword evidence="3" id="KW-0326">Glycosidase</keyword>
<dbReference type="PROSITE" id="PS51904">
    <property type="entry name" value="GLYCOSYL_HYDROL_F25_2"/>
    <property type="match status" value="1"/>
</dbReference>